<evidence type="ECO:0000313" key="1">
    <source>
        <dbReference type="EMBL" id="MCF8589189.1"/>
    </source>
</evidence>
<reference evidence="1 2" key="1">
    <citation type="submission" date="2022-01" db="EMBL/GenBank/DDBJ databases">
        <authorList>
            <person name="Huang Y."/>
        </authorList>
    </citation>
    <scope>NUCLEOTIDE SEQUENCE [LARGE SCALE GENOMIC DNA]</scope>
    <source>
        <strain evidence="1 2">HY366</strain>
    </source>
</reference>
<dbReference type="RefSeq" id="WP_236998427.1">
    <property type="nucleotide sequence ID" value="NZ_JAKKOR010000009.1"/>
</dbReference>
<dbReference type="Proteomes" id="UP001200110">
    <property type="component" value="Unassembled WGS sequence"/>
</dbReference>
<dbReference type="InterPro" id="IPR036663">
    <property type="entry name" value="Fumarylacetoacetase_C_sf"/>
</dbReference>
<dbReference type="Gene3D" id="3.90.850.10">
    <property type="entry name" value="Fumarylacetoacetase-like, C-terminal domain"/>
    <property type="match status" value="1"/>
</dbReference>
<gene>
    <name evidence="1" type="ORF">L5G33_12030</name>
</gene>
<evidence type="ECO:0000313" key="2">
    <source>
        <dbReference type="Proteomes" id="UP001200110"/>
    </source>
</evidence>
<protein>
    <submittedName>
        <fullName evidence="1">4-oxalocrotonate decarboxylase</fullName>
    </submittedName>
</protein>
<dbReference type="PANTHER" id="PTHR30143:SF0">
    <property type="entry name" value="2-KETO-4-PENTENOATE HYDRATASE"/>
    <property type="match status" value="1"/>
</dbReference>
<name>A0ABS9IUE2_9ACTN</name>
<dbReference type="SUPFAM" id="SSF56529">
    <property type="entry name" value="FAH"/>
    <property type="match status" value="1"/>
</dbReference>
<comment type="caution">
    <text evidence="1">The sequence shown here is derived from an EMBL/GenBank/DDBJ whole genome shotgun (WGS) entry which is preliminary data.</text>
</comment>
<sequence>MTVDVAGLARRLDVAQTSGIETTSIEADCRLDVAGAYRVQDHLVDLRRARGESVVGVKLGFTSKAKMAQMGVSDVIVGRLTDAMQIADDGVTDLSRYIHPKVEPEVAYRISRDVDIDDPSLDILAHIDAMAAALEVIDSRYLNFSFTYADVVADNTSAAGFAVGEWTPLGDAGDRAVTLRAGDVETTGSTAAILDDPVNALHALADMCRRHRIELRAGHIVLAGAATAAIPLDDGDVTCAVDRIGTVGFHATRSMGER</sequence>
<dbReference type="InterPro" id="IPR050772">
    <property type="entry name" value="Hydratase-Decarb/MhpD_sf"/>
</dbReference>
<proteinExistence type="predicted"/>
<keyword evidence="2" id="KW-1185">Reference proteome</keyword>
<dbReference type="PANTHER" id="PTHR30143">
    <property type="entry name" value="ACID HYDRATASE"/>
    <property type="match status" value="1"/>
</dbReference>
<dbReference type="EMBL" id="JAKKOR010000009">
    <property type="protein sequence ID" value="MCF8589189.1"/>
    <property type="molecule type" value="Genomic_DNA"/>
</dbReference>
<accession>A0ABS9IUE2</accession>
<organism evidence="1 2">
    <name type="scientific">Gordonia liuliyuniae</name>
    <dbReference type="NCBI Taxonomy" id="2911517"/>
    <lineage>
        <taxon>Bacteria</taxon>
        <taxon>Bacillati</taxon>
        <taxon>Actinomycetota</taxon>
        <taxon>Actinomycetes</taxon>
        <taxon>Mycobacteriales</taxon>
        <taxon>Gordoniaceae</taxon>
        <taxon>Gordonia</taxon>
    </lineage>
</organism>